<dbReference type="InterPro" id="IPR050221">
    <property type="entry name" value="26S_Proteasome_ATPase"/>
</dbReference>
<gene>
    <name evidence="4" type="ORF">HPP92_018026</name>
</gene>
<sequence length="250" mass="28440">MDRSQVEEIDEAIYKSEDDFCVLIFEPLVGSEYCEIEFIKRGSFSLKELDALVSVLKLSGRRDIQKPLVKSPGGYQFKSDGSHRSRTSSSLEKSVSALEAMGGYDQQKREIEDTILLALKRPEIYDEIAHGTRSNFESNRPRAVLFEGPPGTFYANLQLTNSKWNLTDNFPRLLQTIEKNTKSYASGFTGTGKTSCARVIAKQASWILCYCRDNRMHEQHQENANQIIFVKCPWTHVCKRQVGALTRRTV</sequence>
<evidence type="ECO:0000256" key="3">
    <source>
        <dbReference type="SAM" id="MobiDB-lite"/>
    </source>
</evidence>
<dbReference type="EMBL" id="JADCNL010000009">
    <property type="protein sequence ID" value="KAG0466446.1"/>
    <property type="molecule type" value="Genomic_DNA"/>
</dbReference>
<accession>A0A835Q506</accession>
<dbReference type="GO" id="GO:0005524">
    <property type="term" value="F:ATP binding"/>
    <property type="evidence" value="ECO:0007669"/>
    <property type="project" value="UniProtKB-KW"/>
</dbReference>
<protein>
    <submittedName>
        <fullName evidence="4">Uncharacterized protein</fullName>
    </submittedName>
</protein>
<evidence type="ECO:0000313" key="5">
    <source>
        <dbReference type="Proteomes" id="UP000636800"/>
    </source>
</evidence>
<keyword evidence="1" id="KW-0547">Nucleotide-binding</keyword>
<organism evidence="4 5">
    <name type="scientific">Vanilla planifolia</name>
    <name type="common">Vanilla</name>
    <dbReference type="NCBI Taxonomy" id="51239"/>
    <lineage>
        <taxon>Eukaryota</taxon>
        <taxon>Viridiplantae</taxon>
        <taxon>Streptophyta</taxon>
        <taxon>Embryophyta</taxon>
        <taxon>Tracheophyta</taxon>
        <taxon>Spermatophyta</taxon>
        <taxon>Magnoliopsida</taxon>
        <taxon>Liliopsida</taxon>
        <taxon>Asparagales</taxon>
        <taxon>Orchidaceae</taxon>
        <taxon>Vanilloideae</taxon>
        <taxon>Vanilleae</taxon>
        <taxon>Vanilla</taxon>
    </lineage>
</organism>
<proteinExistence type="predicted"/>
<keyword evidence="2" id="KW-0067">ATP-binding</keyword>
<dbReference type="OrthoDB" id="5377392at2759"/>
<name>A0A835Q506_VANPL</name>
<dbReference type="AlphaFoldDB" id="A0A835Q506"/>
<evidence type="ECO:0000313" key="4">
    <source>
        <dbReference type="EMBL" id="KAG0466446.1"/>
    </source>
</evidence>
<evidence type="ECO:0000256" key="2">
    <source>
        <dbReference type="ARBA" id="ARBA00022840"/>
    </source>
</evidence>
<evidence type="ECO:0000256" key="1">
    <source>
        <dbReference type="ARBA" id="ARBA00022741"/>
    </source>
</evidence>
<comment type="caution">
    <text evidence="4">The sequence shown here is derived from an EMBL/GenBank/DDBJ whole genome shotgun (WGS) entry which is preliminary data.</text>
</comment>
<feature type="region of interest" description="Disordered" evidence="3">
    <location>
        <begin position="71"/>
        <end position="90"/>
    </location>
</feature>
<dbReference type="PANTHER" id="PTHR23073">
    <property type="entry name" value="26S PROTEASOME REGULATORY SUBUNIT"/>
    <property type="match status" value="1"/>
</dbReference>
<dbReference type="Proteomes" id="UP000636800">
    <property type="component" value="Unassembled WGS sequence"/>
</dbReference>
<dbReference type="Gene3D" id="3.40.50.300">
    <property type="entry name" value="P-loop containing nucleotide triphosphate hydrolases"/>
    <property type="match status" value="1"/>
</dbReference>
<keyword evidence="5" id="KW-1185">Reference proteome</keyword>
<dbReference type="InterPro" id="IPR027417">
    <property type="entry name" value="P-loop_NTPase"/>
</dbReference>
<reference evidence="4 5" key="1">
    <citation type="journal article" date="2020" name="Nat. Food">
        <title>A phased Vanilla planifolia genome enables genetic improvement of flavour and production.</title>
        <authorList>
            <person name="Hasing T."/>
            <person name="Tang H."/>
            <person name="Brym M."/>
            <person name="Khazi F."/>
            <person name="Huang T."/>
            <person name="Chambers A.H."/>
        </authorList>
    </citation>
    <scope>NUCLEOTIDE SEQUENCE [LARGE SCALE GENOMIC DNA]</scope>
    <source>
        <tissue evidence="4">Leaf</tissue>
    </source>
</reference>